<keyword evidence="2" id="KW-1185">Reference proteome</keyword>
<accession>A0AAV4XGL4</accession>
<gene>
    <name evidence="1" type="ORF">CEXT_338661</name>
</gene>
<dbReference type="EMBL" id="BPLR01000281">
    <property type="protein sequence ID" value="GIY93563.1"/>
    <property type="molecule type" value="Genomic_DNA"/>
</dbReference>
<evidence type="ECO:0000313" key="1">
    <source>
        <dbReference type="EMBL" id="GIY93563.1"/>
    </source>
</evidence>
<comment type="caution">
    <text evidence="1">The sequence shown here is derived from an EMBL/GenBank/DDBJ whole genome shotgun (WGS) entry which is preliminary data.</text>
</comment>
<reference evidence="1 2" key="1">
    <citation type="submission" date="2021-06" db="EMBL/GenBank/DDBJ databases">
        <title>Caerostris extrusa draft genome.</title>
        <authorList>
            <person name="Kono N."/>
            <person name="Arakawa K."/>
        </authorList>
    </citation>
    <scope>NUCLEOTIDE SEQUENCE [LARGE SCALE GENOMIC DNA]</scope>
</reference>
<sequence>MEAISTCQLIAATVVIVGATIGYERVVIEGNESHRWDSAAENILKIKGKEYELKIHIRYSVFDCHCICLLKMFLNYFE</sequence>
<protein>
    <submittedName>
        <fullName evidence="1">Uncharacterized protein</fullName>
    </submittedName>
</protein>
<proteinExistence type="predicted"/>
<dbReference type="AlphaFoldDB" id="A0AAV4XGL4"/>
<organism evidence="1 2">
    <name type="scientific">Caerostris extrusa</name>
    <name type="common">Bark spider</name>
    <name type="synonym">Caerostris bankana</name>
    <dbReference type="NCBI Taxonomy" id="172846"/>
    <lineage>
        <taxon>Eukaryota</taxon>
        <taxon>Metazoa</taxon>
        <taxon>Ecdysozoa</taxon>
        <taxon>Arthropoda</taxon>
        <taxon>Chelicerata</taxon>
        <taxon>Arachnida</taxon>
        <taxon>Araneae</taxon>
        <taxon>Araneomorphae</taxon>
        <taxon>Entelegynae</taxon>
        <taxon>Araneoidea</taxon>
        <taxon>Araneidae</taxon>
        <taxon>Caerostris</taxon>
    </lineage>
</organism>
<evidence type="ECO:0000313" key="2">
    <source>
        <dbReference type="Proteomes" id="UP001054945"/>
    </source>
</evidence>
<dbReference type="Proteomes" id="UP001054945">
    <property type="component" value="Unassembled WGS sequence"/>
</dbReference>
<name>A0AAV4XGL4_CAEEX</name>